<dbReference type="PANTHER" id="PTHR47894">
    <property type="entry name" value="HTH-TYPE TRANSCRIPTIONAL REGULATOR GADX"/>
    <property type="match status" value="1"/>
</dbReference>
<dbReference type="Gene3D" id="1.10.10.60">
    <property type="entry name" value="Homeodomain-like"/>
    <property type="match status" value="1"/>
</dbReference>
<dbReference type="InterPro" id="IPR009057">
    <property type="entry name" value="Homeodomain-like_sf"/>
</dbReference>
<organism evidence="5 6">
    <name type="scientific">Solimonas marina</name>
    <dbReference type="NCBI Taxonomy" id="2714601"/>
    <lineage>
        <taxon>Bacteria</taxon>
        <taxon>Pseudomonadati</taxon>
        <taxon>Pseudomonadota</taxon>
        <taxon>Gammaproteobacteria</taxon>
        <taxon>Nevskiales</taxon>
        <taxon>Nevskiaceae</taxon>
        <taxon>Solimonas</taxon>
    </lineage>
</organism>
<gene>
    <name evidence="5" type="ORF">G7Y82_07290</name>
</gene>
<keyword evidence="2" id="KW-0238">DNA-binding</keyword>
<dbReference type="GO" id="GO:0003700">
    <property type="term" value="F:DNA-binding transcription factor activity"/>
    <property type="evidence" value="ECO:0007669"/>
    <property type="project" value="InterPro"/>
</dbReference>
<sequence>MSTLIRAAGMRGAAEFLRDHGLAIEPLMERLQIPHAALTDEELRISLPAYGQLLEAASEATDCPDLGLQIAERQDISILGPLAIAMQNASTIGEALQVASGFLHIHSNGIRLSLHPDSPAPEQTGLRLTLITPNWLPRRQLLDLCLADLHHFVAFLAQAAPPLLDVTLPHPPIAAPLRYAACFGHAVSFERTHAELIVPSRFLDQSLSGAVAALHRLSLEYLKLAFEGGNKTVVEQVEDILRRALSSTRGRREVVARLLGLHPRTLQRRLEAEGASFSAIVDAVRRDQTRHWLTATDVPLAHVADIVGLADQSVLCRNCARWFGRSPSAIRARGLPTAE</sequence>
<reference evidence="5" key="1">
    <citation type="submission" date="2020-03" db="EMBL/GenBank/DDBJ databases">
        <title>Solimonas marina sp. nov., isolated from deep seawater of the Pacific Ocean.</title>
        <authorList>
            <person name="Liu X."/>
            <person name="Lai Q."/>
            <person name="Sun F."/>
            <person name="Gai Y."/>
            <person name="Li G."/>
            <person name="Shao Z."/>
        </authorList>
    </citation>
    <scope>NUCLEOTIDE SEQUENCE</scope>
    <source>
        <strain evidence="5">C16B3</strain>
    </source>
</reference>
<evidence type="ECO:0000313" key="6">
    <source>
        <dbReference type="Proteomes" id="UP000653472"/>
    </source>
</evidence>
<proteinExistence type="predicted"/>
<evidence type="ECO:0000256" key="3">
    <source>
        <dbReference type="ARBA" id="ARBA00023163"/>
    </source>
</evidence>
<comment type="caution">
    <text evidence="5">The sequence shown here is derived from an EMBL/GenBank/DDBJ whole genome shotgun (WGS) entry which is preliminary data.</text>
</comment>
<dbReference type="RefSeq" id="WP_168147367.1">
    <property type="nucleotide sequence ID" value="NZ_JAAVXB010000003.1"/>
</dbReference>
<dbReference type="GO" id="GO:0000976">
    <property type="term" value="F:transcription cis-regulatory region binding"/>
    <property type="evidence" value="ECO:0007669"/>
    <property type="project" value="TreeGrafter"/>
</dbReference>
<evidence type="ECO:0000313" key="5">
    <source>
        <dbReference type="EMBL" id="NKF22117.1"/>
    </source>
</evidence>
<dbReference type="AlphaFoldDB" id="A0A970B4A2"/>
<dbReference type="PRINTS" id="PR01590">
    <property type="entry name" value="HTHFIS"/>
</dbReference>
<dbReference type="PANTHER" id="PTHR47894:SF4">
    <property type="entry name" value="HTH-TYPE TRANSCRIPTIONAL REGULATOR GADX"/>
    <property type="match status" value="1"/>
</dbReference>
<dbReference type="EMBL" id="JAAVXB010000003">
    <property type="protein sequence ID" value="NKF22117.1"/>
    <property type="molecule type" value="Genomic_DNA"/>
</dbReference>
<evidence type="ECO:0000256" key="1">
    <source>
        <dbReference type="ARBA" id="ARBA00023015"/>
    </source>
</evidence>
<keyword evidence="6" id="KW-1185">Reference proteome</keyword>
<dbReference type="PROSITE" id="PS01124">
    <property type="entry name" value="HTH_ARAC_FAMILY_2"/>
    <property type="match status" value="1"/>
</dbReference>
<keyword evidence="1" id="KW-0805">Transcription regulation</keyword>
<dbReference type="Pfam" id="PF12833">
    <property type="entry name" value="HTH_18"/>
    <property type="match status" value="1"/>
</dbReference>
<name>A0A970B4A2_9GAMM</name>
<dbReference type="InterPro" id="IPR002197">
    <property type="entry name" value="HTH_Fis"/>
</dbReference>
<evidence type="ECO:0000256" key="2">
    <source>
        <dbReference type="ARBA" id="ARBA00023125"/>
    </source>
</evidence>
<dbReference type="SUPFAM" id="SSF46689">
    <property type="entry name" value="Homeodomain-like"/>
    <property type="match status" value="2"/>
</dbReference>
<feature type="domain" description="HTH araC/xylS-type" evidence="4">
    <location>
        <begin position="235"/>
        <end position="333"/>
    </location>
</feature>
<dbReference type="SMART" id="SM00342">
    <property type="entry name" value="HTH_ARAC"/>
    <property type="match status" value="1"/>
</dbReference>
<protein>
    <submittedName>
        <fullName evidence="5">Helix-turn-helix domain-containing protein</fullName>
    </submittedName>
</protein>
<dbReference type="InterPro" id="IPR018060">
    <property type="entry name" value="HTH_AraC"/>
</dbReference>
<dbReference type="InterPro" id="IPR032687">
    <property type="entry name" value="AraC-type_N"/>
</dbReference>
<dbReference type="GO" id="GO:0005829">
    <property type="term" value="C:cytosol"/>
    <property type="evidence" value="ECO:0007669"/>
    <property type="project" value="TreeGrafter"/>
</dbReference>
<evidence type="ECO:0000259" key="4">
    <source>
        <dbReference type="PROSITE" id="PS01124"/>
    </source>
</evidence>
<dbReference type="Proteomes" id="UP000653472">
    <property type="component" value="Unassembled WGS sequence"/>
</dbReference>
<dbReference type="Pfam" id="PF12625">
    <property type="entry name" value="Arabinose_bd"/>
    <property type="match status" value="1"/>
</dbReference>
<keyword evidence="3" id="KW-0804">Transcription</keyword>
<accession>A0A970B4A2</accession>